<sequence length="88" mass="9992">MTTIQTSVPPNDSPEICQYCGDPFPTVERLTLHRGLEHWPDIDEAERTAFHDARADEQDALSSFRLRALACLVAVYFGFLFLYAIFAI</sequence>
<protein>
    <recommendedName>
        <fullName evidence="2">C2H2-type domain-containing protein</fullName>
    </recommendedName>
</protein>
<keyword evidence="1" id="KW-0472">Membrane</keyword>
<keyword evidence="4" id="KW-1185">Reference proteome</keyword>
<dbReference type="InterPro" id="IPR013087">
    <property type="entry name" value="Znf_C2H2_type"/>
</dbReference>
<dbReference type="EMBL" id="LN831305">
    <property type="protein sequence ID" value="CQH65079.1"/>
    <property type="molecule type" value="Genomic_DNA"/>
</dbReference>
<gene>
    <name evidence="3" type="ORF">HHUB_6056</name>
</gene>
<feature type="domain" description="C2H2-type" evidence="2">
    <location>
        <begin position="17"/>
        <end position="38"/>
    </location>
</feature>
<geneLocation type="plasmid" evidence="4">
    <name>pSTJ003</name>
</geneLocation>
<feature type="transmembrane region" description="Helical" evidence="1">
    <location>
        <begin position="68"/>
        <end position="86"/>
    </location>
</feature>
<evidence type="ECO:0000313" key="4">
    <source>
        <dbReference type="Proteomes" id="UP000066737"/>
    </source>
</evidence>
<dbReference type="PROSITE" id="PS00028">
    <property type="entry name" value="ZINC_FINGER_C2H2_1"/>
    <property type="match status" value="1"/>
</dbReference>
<evidence type="ECO:0000313" key="3">
    <source>
        <dbReference type="EMBL" id="CQH65079.1"/>
    </source>
</evidence>
<dbReference type="KEGG" id="hhb:Hhub_6056"/>
<keyword evidence="1" id="KW-1133">Transmembrane helix</keyword>
<evidence type="ECO:0000259" key="2">
    <source>
        <dbReference type="PROSITE" id="PS00028"/>
    </source>
</evidence>
<dbReference type="Proteomes" id="UP000066737">
    <property type="component" value="Plasmid pSTJ003"/>
</dbReference>
<name>A0A0U5HAV6_9EURY</name>
<organism evidence="3 4">
    <name type="scientific">Halobacterium hubeiense</name>
    <dbReference type="NCBI Taxonomy" id="1407499"/>
    <lineage>
        <taxon>Archaea</taxon>
        <taxon>Methanobacteriati</taxon>
        <taxon>Methanobacteriota</taxon>
        <taxon>Stenosarchaea group</taxon>
        <taxon>Halobacteria</taxon>
        <taxon>Halobacteriales</taxon>
        <taxon>Halobacteriaceae</taxon>
        <taxon>Halobacterium</taxon>
    </lineage>
</organism>
<evidence type="ECO:0000256" key="1">
    <source>
        <dbReference type="SAM" id="Phobius"/>
    </source>
</evidence>
<reference evidence="4" key="1">
    <citation type="journal article" date="2016" name="Environ. Microbiol.">
        <title>The complete genome of a viable archaeum isolated from 123-million-year-old rock salt.</title>
        <authorList>
            <person name="Jaakkola S.T."/>
            <person name="Pfeiffer F."/>
            <person name="Ravantti J.J."/>
            <person name="Guo Q."/>
            <person name="Liu Y."/>
            <person name="Chen X."/>
            <person name="Ma H."/>
            <person name="Yang C."/>
            <person name="Oksanen H.M."/>
            <person name="Bamford D.H."/>
        </authorList>
    </citation>
    <scope>NUCLEOTIDE SEQUENCE</scope>
    <source>
        <strain evidence="4">JI20-1</strain>
        <plasmid evidence="4">Plasmid pSTJ003</plasmid>
    </source>
</reference>
<keyword evidence="1" id="KW-0812">Transmembrane</keyword>
<proteinExistence type="predicted"/>
<accession>A0A0U5HAV6</accession>
<dbReference type="AlphaFoldDB" id="A0A0U5HAV6"/>